<accession>A0AAW6KGX2</accession>
<dbReference type="RefSeq" id="WP_035339117.1">
    <property type="nucleotide sequence ID" value="NZ_AP025339.1"/>
</dbReference>
<gene>
    <name evidence="2" type="ORF">PVN32_16555</name>
</gene>
<comment type="caution">
    <text evidence="2">The sequence shown here is derived from an EMBL/GenBank/DDBJ whole genome shotgun (WGS) entry which is preliminary data.</text>
</comment>
<dbReference type="Proteomes" id="UP001216709">
    <property type="component" value="Unassembled WGS sequence"/>
</dbReference>
<evidence type="ECO:0000313" key="2">
    <source>
        <dbReference type="EMBL" id="MDE1453774.1"/>
    </source>
</evidence>
<dbReference type="EMBL" id="JARAFO010000063">
    <property type="protein sequence ID" value="MDE1453774.1"/>
    <property type="molecule type" value="Genomic_DNA"/>
</dbReference>
<reference evidence="2" key="1">
    <citation type="submission" date="2022-12" db="EMBL/GenBank/DDBJ databases">
        <title>Draft Genome Sequences of Bacillus licheniformis and Bacillus paralicheniformis strains isolated from Irish skim milk powders.</title>
        <authorList>
            <person name="Lourenco A."/>
            <person name="Li F."/>
            <person name="Geraldine D."/>
            <person name="Tobin J.T."/>
            <person name="Butler F."/>
            <person name="Jordan K."/>
            <person name="Obrien T."/>
        </authorList>
    </citation>
    <scope>NUCLEOTIDE SEQUENCE</scope>
    <source>
        <strain evidence="2">3370</strain>
    </source>
</reference>
<name>A0AAW6KGX2_9BACI</name>
<feature type="region of interest" description="Disordered" evidence="1">
    <location>
        <begin position="37"/>
        <end position="64"/>
    </location>
</feature>
<evidence type="ECO:0000256" key="1">
    <source>
        <dbReference type="SAM" id="MobiDB-lite"/>
    </source>
</evidence>
<dbReference type="AlphaFoldDB" id="A0AAW6KGX2"/>
<feature type="compositionally biased region" description="Polar residues" evidence="1">
    <location>
        <begin position="53"/>
        <end position="64"/>
    </location>
</feature>
<protein>
    <submittedName>
        <fullName evidence="2">Uncharacterized protein</fullName>
    </submittedName>
</protein>
<sequence length="64" mass="6919">MTVKKAVTFAQTSKTEKAAGHIKILKHADCLSTAKIKEPPESHHPAYMGGPQNRLSVSGKTECE</sequence>
<evidence type="ECO:0000313" key="3">
    <source>
        <dbReference type="Proteomes" id="UP001216709"/>
    </source>
</evidence>
<organism evidence="2 3">
    <name type="scientific">Bacillus paralicheniformis</name>
    <dbReference type="NCBI Taxonomy" id="1648923"/>
    <lineage>
        <taxon>Bacteria</taxon>
        <taxon>Bacillati</taxon>
        <taxon>Bacillota</taxon>
        <taxon>Bacilli</taxon>
        <taxon>Bacillales</taxon>
        <taxon>Bacillaceae</taxon>
        <taxon>Bacillus</taxon>
    </lineage>
</organism>
<proteinExistence type="predicted"/>